<dbReference type="AlphaFoldDB" id="A0AAV2E1F0"/>
<accession>A0AAV2E1F0</accession>
<name>A0AAV2E1F0_9ROSI</name>
<organism evidence="1 2">
    <name type="scientific">Linum trigynum</name>
    <dbReference type="NCBI Taxonomy" id="586398"/>
    <lineage>
        <taxon>Eukaryota</taxon>
        <taxon>Viridiplantae</taxon>
        <taxon>Streptophyta</taxon>
        <taxon>Embryophyta</taxon>
        <taxon>Tracheophyta</taxon>
        <taxon>Spermatophyta</taxon>
        <taxon>Magnoliopsida</taxon>
        <taxon>eudicotyledons</taxon>
        <taxon>Gunneridae</taxon>
        <taxon>Pentapetalae</taxon>
        <taxon>rosids</taxon>
        <taxon>fabids</taxon>
        <taxon>Malpighiales</taxon>
        <taxon>Linaceae</taxon>
        <taxon>Linum</taxon>
    </lineage>
</organism>
<dbReference type="Proteomes" id="UP001497516">
    <property type="component" value="Chromosome 3"/>
</dbReference>
<protein>
    <submittedName>
        <fullName evidence="1">Uncharacterized protein</fullName>
    </submittedName>
</protein>
<dbReference type="EMBL" id="OZ034816">
    <property type="protein sequence ID" value="CAL1379478.1"/>
    <property type="molecule type" value="Genomic_DNA"/>
</dbReference>
<reference evidence="1 2" key="1">
    <citation type="submission" date="2024-04" db="EMBL/GenBank/DDBJ databases">
        <authorList>
            <person name="Fracassetti M."/>
        </authorList>
    </citation>
    <scope>NUCLEOTIDE SEQUENCE [LARGE SCALE GENOMIC DNA]</scope>
</reference>
<sequence>MGRLTAELTRAGYSAAAASVLAHAELPFYQIESAPHQGEQQSVSGATRTWVSLDTIALESGRRLDESSDLEKNRLLPWWRGCRPDFYFVP</sequence>
<keyword evidence="2" id="KW-1185">Reference proteome</keyword>
<gene>
    <name evidence="1" type="ORF">LTRI10_LOCUS20995</name>
</gene>
<evidence type="ECO:0000313" key="1">
    <source>
        <dbReference type="EMBL" id="CAL1379478.1"/>
    </source>
</evidence>
<proteinExistence type="predicted"/>
<evidence type="ECO:0000313" key="2">
    <source>
        <dbReference type="Proteomes" id="UP001497516"/>
    </source>
</evidence>